<reference evidence="4" key="1">
    <citation type="journal article" date="2019" name="Int. J. Syst. Evol. Microbiol.">
        <title>The Global Catalogue of Microorganisms (GCM) 10K type strain sequencing project: providing services to taxonomists for standard genome sequencing and annotation.</title>
        <authorList>
            <consortium name="The Broad Institute Genomics Platform"/>
            <consortium name="The Broad Institute Genome Sequencing Center for Infectious Disease"/>
            <person name="Wu L."/>
            <person name="Ma J."/>
        </authorList>
    </citation>
    <scope>NUCLEOTIDE SEQUENCE [LARGE SCALE GENOMIC DNA]</scope>
    <source>
        <strain evidence="4">JCM 18542</strain>
    </source>
</reference>
<protein>
    <submittedName>
        <fullName evidence="3">M23 family metallopeptidase</fullName>
    </submittedName>
</protein>
<dbReference type="EMBL" id="BAABKQ010000001">
    <property type="protein sequence ID" value="GAA4815199.1"/>
    <property type="molecule type" value="Genomic_DNA"/>
</dbReference>
<evidence type="ECO:0000259" key="2">
    <source>
        <dbReference type="Pfam" id="PF01551"/>
    </source>
</evidence>
<dbReference type="Gene3D" id="2.70.70.10">
    <property type="entry name" value="Glucose Permease (Domain IIA)"/>
    <property type="match status" value="1"/>
</dbReference>
<sequence>MQSAGAASGGDAAPVSEESPARTSAGYTALTVQNLGSPTFPFMGSDGKAHVAYALQLTNAGPASATLQKVDIVDAADTKRALASFSGTALVDPSCGYGDCNRLRLLPSAPAKDAVIPTGESRSLLVDFTADDVADVPKRVLHRITALASANPASAAPAPVSYTVAPKDVSARTARVISPPVRGNDWVAQNGCCGVGFPHVDSLMPFDGGLRGSQRFAIDWMRTDDHGRFYVGDKTRNESYQDYGQEVHAVADGTVTSVLDDVQANAPGILPATVPELAAKLTVENVDGNHVIQDLGGGTWAMYAHLQEGPLTVKPGDKVAKGQVIGLLGNTGNSNAPHLHFQLMDGPNLDGSDGVPYVLDAFDYAGYVEPAAILAADDYLSGAFFAHHLDDPAPRTGELPLNGAIVNFGN</sequence>
<dbReference type="PANTHER" id="PTHR21666">
    <property type="entry name" value="PEPTIDASE-RELATED"/>
    <property type="match status" value="1"/>
</dbReference>
<evidence type="ECO:0000313" key="3">
    <source>
        <dbReference type="EMBL" id="GAA4815199.1"/>
    </source>
</evidence>
<gene>
    <name evidence="3" type="ORF">GCM10023353_20940</name>
</gene>
<dbReference type="InterPro" id="IPR016047">
    <property type="entry name" value="M23ase_b-sheet_dom"/>
</dbReference>
<dbReference type="Pfam" id="PF01551">
    <property type="entry name" value="Peptidase_M23"/>
    <property type="match status" value="1"/>
</dbReference>
<dbReference type="Proteomes" id="UP001500839">
    <property type="component" value="Unassembled WGS sequence"/>
</dbReference>
<feature type="region of interest" description="Disordered" evidence="1">
    <location>
        <begin position="1"/>
        <end position="21"/>
    </location>
</feature>
<feature type="domain" description="M23ase beta-sheet core" evidence="2">
    <location>
        <begin position="243"/>
        <end position="345"/>
    </location>
</feature>
<organism evidence="3 4">
    <name type="scientific">Tomitella cavernea</name>
    <dbReference type="NCBI Taxonomy" id="1387982"/>
    <lineage>
        <taxon>Bacteria</taxon>
        <taxon>Bacillati</taxon>
        <taxon>Actinomycetota</taxon>
        <taxon>Actinomycetes</taxon>
        <taxon>Mycobacteriales</taxon>
        <taxon>Tomitella</taxon>
    </lineage>
</organism>
<feature type="compositionally biased region" description="Low complexity" evidence="1">
    <location>
        <begin position="1"/>
        <end position="13"/>
    </location>
</feature>
<dbReference type="PANTHER" id="PTHR21666:SF270">
    <property type="entry name" value="MUREIN HYDROLASE ACTIVATOR ENVC"/>
    <property type="match status" value="1"/>
</dbReference>
<dbReference type="CDD" id="cd12797">
    <property type="entry name" value="M23_peptidase"/>
    <property type="match status" value="1"/>
</dbReference>
<accession>A0ABP9CQ41</accession>
<evidence type="ECO:0000256" key="1">
    <source>
        <dbReference type="SAM" id="MobiDB-lite"/>
    </source>
</evidence>
<comment type="caution">
    <text evidence="3">The sequence shown here is derived from an EMBL/GenBank/DDBJ whole genome shotgun (WGS) entry which is preliminary data.</text>
</comment>
<dbReference type="SUPFAM" id="SSF51261">
    <property type="entry name" value="Duplicated hybrid motif"/>
    <property type="match status" value="1"/>
</dbReference>
<evidence type="ECO:0000313" key="4">
    <source>
        <dbReference type="Proteomes" id="UP001500839"/>
    </source>
</evidence>
<keyword evidence="4" id="KW-1185">Reference proteome</keyword>
<dbReference type="InterPro" id="IPR011055">
    <property type="entry name" value="Dup_hybrid_motif"/>
</dbReference>
<proteinExistence type="predicted"/>
<dbReference type="InterPro" id="IPR050570">
    <property type="entry name" value="Cell_wall_metabolism_enzyme"/>
</dbReference>
<name>A0ABP9CQ41_9ACTN</name>